<evidence type="ECO:0000313" key="3">
    <source>
        <dbReference type="Proteomes" id="UP000596742"/>
    </source>
</evidence>
<keyword evidence="3" id="KW-1185">Reference proteome</keyword>
<comment type="caution">
    <text evidence="2">The sequence shown here is derived from an EMBL/GenBank/DDBJ whole genome shotgun (WGS) entry which is preliminary data.</text>
</comment>
<dbReference type="Proteomes" id="UP000596742">
    <property type="component" value="Unassembled WGS sequence"/>
</dbReference>
<dbReference type="OrthoDB" id="10416247at2759"/>
<organism evidence="2 3">
    <name type="scientific">Mytilus galloprovincialis</name>
    <name type="common">Mediterranean mussel</name>
    <dbReference type="NCBI Taxonomy" id="29158"/>
    <lineage>
        <taxon>Eukaryota</taxon>
        <taxon>Metazoa</taxon>
        <taxon>Spiralia</taxon>
        <taxon>Lophotrochozoa</taxon>
        <taxon>Mollusca</taxon>
        <taxon>Bivalvia</taxon>
        <taxon>Autobranchia</taxon>
        <taxon>Pteriomorphia</taxon>
        <taxon>Mytilida</taxon>
        <taxon>Mytiloidea</taxon>
        <taxon>Mytilidae</taxon>
        <taxon>Mytilinae</taxon>
        <taxon>Mytilus</taxon>
    </lineage>
</organism>
<feature type="compositionally biased region" description="Polar residues" evidence="1">
    <location>
        <begin position="46"/>
        <end position="58"/>
    </location>
</feature>
<dbReference type="AlphaFoldDB" id="A0A8B6FWY9"/>
<dbReference type="EMBL" id="UYJE01007523">
    <property type="protein sequence ID" value="VDI55687.1"/>
    <property type="molecule type" value="Genomic_DNA"/>
</dbReference>
<proteinExistence type="predicted"/>
<evidence type="ECO:0000313" key="2">
    <source>
        <dbReference type="EMBL" id="VDI55687.1"/>
    </source>
</evidence>
<gene>
    <name evidence="2" type="ORF">MGAL_10B007281</name>
</gene>
<feature type="compositionally biased region" description="Polar residues" evidence="1">
    <location>
        <begin position="1"/>
        <end position="21"/>
    </location>
</feature>
<name>A0A8B6FWY9_MYTGA</name>
<protein>
    <submittedName>
        <fullName evidence="2">Uncharacterized protein</fullName>
    </submittedName>
</protein>
<feature type="region of interest" description="Disordered" evidence="1">
    <location>
        <begin position="1"/>
        <end position="101"/>
    </location>
</feature>
<accession>A0A8B6FWY9</accession>
<evidence type="ECO:0000256" key="1">
    <source>
        <dbReference type="SAM" id="MobiDB-lite"/>
    </source>
</evidence>
<sequence>MGDNANQTSDDGVANGQNQIENDYDVSSHVPSRSESEPLTYDVHVSDNTYNVTETSGNEPKDDVNNTYDHFVGEQTEDQYDTADNKVKNSSQFKTNEDLYY</sequence>
<reference evidence="2" key="1">
    <citation type="submission" date="2018-11" db="EMBL/GenBank/DDBJ databases">
        <authorList>
            <person name="Alioto T."/>
            <person name="Alioto T."/>
        </authorList>
    </citation>
    <scope>NUCLEOTIDE SEQUENCE</scope>
</reference>